<reference evidence="1" key="1">
    <citation type="journal article" date="2020" name="Fungal Divers.">
        <title>Resolving the Mortierellaceae phylogeny through synthesis of multi-gene phylogenetics and phylogenomics.</title>
        <authorList>
            <person name="Vandepol N."/>
            <person name="Liber J."/>
            <person name="Desiro A."/>
            <person name="Na H."/>
            <person name="Kennedy M."/>
            <person name="Barry K."/>
            <person name="Grigoriev I.V."/>
            <person name="Miller A.N."/>
            <person name="O'Donnell K."/>
            <person name="Stajich J.E."/>
            <person name="Bonito G."/>
        </authorList>
    </citation>
    <scope>NUCLEOTIDE SEQUENCE</scope>
    <source>
        <strain evidence="1">NRRL 6426</strain>
    </source>
</reference>
<gene>
    <name evidence="1" type="ORF">BG015_011794</name>
</gene>
<sequence length="420" mass="46543">MPASYRLKSQMELMSRKYCFASAAPAAVAREHIPPEAPNRSIHEKPISGNITAPFPVNKGYKSDGTVHDPLPKPHTPAGGLALNETPIYHPLSDFDYQSLSIALYTEWIELDLFRYALDKFSLKDFEEAGLTKADRALVAYMADQEVGHATNIYNMLGPAAAKPCKYKYPFKTVQEFITFSKQVTRIGEAGVLGFIEHLNSRPSAQLLLQTVTTEARQQMVFRQFEGLFPMPVWFQTAITQSMQWSLQARYIVSCPEVNHKYPLVWQVFPELRIVNNPNSTDPHFGPAISTERTALSHSGREVKFEFDAPGKQVGPDGKYNTSTNAGTPKFAAWISQLNVTYTPLEDIKLPKANGDEVGSSTTKQPEVPELYPGLTTHGHHVINGTVFVALVDDDVYVTPANMSELNAHVVAGPALYQSG</sequence>
<evidence type="ECO:0000313" key="2">
    <source>
        <dbReference type="Proteomes" id="UP000748756"/>
    </source>
</evidence>
<dbReference type="PANTHER" id="PTHR38705:SF1">
    <property type="entry name" value="PROTEIN RDS1"/>
    <property type="match status" value="1"/>
</dbReference>
<dbReference type="AlphaFoldDB" id="A0A9P5VE96"/>
<dbReference type="OrthoDB" id="2098436at2759"/>
<dbReference type="Proteomes" id="UP000748756">
    <property type="component" value="Unassembled WGS sequence"/>
</dbReference>
<dbReference type="EMBL" id="JAAAUQ010000094">
    <property type="protein sequence ID" value="KAF9154849.1"/>
    <property type="molecule type" value="Genomic_DNA"/>
</dbReference>
<proteinExistence type="predicted"/>
<evidence type="ECO:0000313" key="1">
    <source>
        <dbReference type="EMBL" id="KAF9154849.1"/>
    </source>
</evidence>
<protein>
    <recommendedName>
        <fullName evidence="3">Rds1 protein</fullName>
    </recommendedName>
</protein>
<dbReference type="PANTHER" id="PTHR38705">
    <property type="entry name" value="PROTEIN RDS1"/>
    <property type="match status" value="1"/>
</dbReference>
<name>A0A9P5VE96_9FUNG</name>
<accession>A0A9P5VE96</accession>
<organism evidence="1 2">
    <name type="scientific">Linnemannia schmuckeri</name>
    <dbReference type="NCBI Taxonomy" id="64567"/>
    <lineage>
        <taxon>Eukaryota</taxon>
        <taxon>Fungi</taxon>
        <taxon>Fungi incertae sedis</taxon>
        <taxon>Mucoromycota</taxon>
        <taxon>Mortierellomycotina</taxon>
        <taxon>Mortierellomycetes</taxon>
        <taxon>Mortierellales</taxon>
        <taxon>Mortierellaceae</taxon>
        <taxon>Linnemannia</taxon>
    </lineage>
</organism>
<evidence type="ECO:0008006" key="3">
    <source>
        <dbReference type="Google" id="ProtNLM"/>
    </source>
</evidence>
<dbReference type="Pfam" id="PF13668">
    <property type="entry name" value="Ferritin_2"/>
    <property type="match status" value="1"/>
</dbReference>
<dbReference type="InterPro" id="IPR039254">
    <property type="entry name" value="Rds1"/>
</dbReference>
<keyword evidence="2" id="KW-1185">Reference proteome</keyword>
<comment type="caution">
    <text evidence="1">The sequence shown here is derived from an EMBL/GenBank/DDBJ whole genome shotgun (WGS) entry which is preliminary data.</text>
</comment>